<name>A0ABW5BJJ1_9PROT</name>
<feature type="transmembrane region" description="Helical" evidence="6">
    <location>
        <begin position="90"/>
        <end position="109"/>
    </location>
</feature>
<organism evidence="7 8">
    <name type="scientific">Kiloniella antarctica</name>
    <dbReference type="NCBI Taxonomy" id="1550907"/>
    <lineage>
        <taxon>Bacteria</taxon>
        <taxon>Pseudomonadati</taxon>
        <taxon>Pseudomonadota</taxon>
        <taxon>Alphaproteobacteria</taxon>
        <taxon>Rhodospirillales</taxon>
        <taxon>Kiloniellaceae</taxon>
        <taxon>Kiloniella</taxon>
    </lineage>
</organism>
<feature type="transmembrane region" description="Helical" evidence="6">
    <location>
        <begin position="151"/>
        <end position="170"/>
    </location>
</feature>
<feature type="transmembrane region" description="Helical" evidence="6">
    <location>
        <begin position="246"/>
        <end position="267"/>
    </location>
</feature>
<accession>A0ABW5BJJ1</accession>
<dbReference type="PANTHER" id="PTHR30250">
    <property type="entry name" value="PST FAMILY PREDICTED COLANIC ACID TRANSPORTER"/>
    <property type="match status" value="1"/>
</dbReference>
<evidence type="ECO:0008006" key="9">
    <source>
        <dbReference type="Google" id="ProtNLM"/>
    </source>
</evidence>
<keyword evidence="4 6" id="KW-1133">Transmembrane helix</keyword>
<comment type="caution">
    <text evidence="7">The sequence shown here is derived from an EMBL/GenBank/DDBJ whole genome shotgun (WGS) entry which is preliminary data.</text>
</comment>
<comment type="subcellular location">
    <subcellularLocation>
        <location evidence="1">Cell membrane</location>
        <topology evidence="1">Multi-pass membrane protein</topology>
    </subcellularLocation>
</comment>
<dbReference type="Proteomes" id="UP001597294">
    <property type="component" value="Unassembled WGS sequence"/>
</dbReference>
<keyword evidence="5 6" id="KW-0472">Membrane</keyword>
<evidence type="ECO:0000256" key="1">
    <source>
        <dbReference type="ARBA" id="ARBA00004651"/>
    </source>
</evidence>
<feature type="transmembrane region" description="Helical" evidence="6">
    <location>
        <begin position="288"/>
        <end position="316"/>
    </location>
</feature>
<keyword evidence="8" id="KW-1185">Reference proteome</keyword>
<evidence type="ECO:0000313" key="7">
    <source>
        <dbReference type="EMBL" id="MFD2205734.1"/>
    </source>
</evidence>
<feature type="transmembrane region" description="Helical" evidence="6">
    <location>
        <begin position="53"/>
        <end position="70"/>
    </location>
</feature>
<evidence type="ECO:0000256" key="3">
    <source>
        <dbReference type="ARBA" id="ARBA00022692"/>
    </source>
</evidence>
<evidence type="ECO:0000256" key="5">
    <source>
        <dbReference type="ARBA" id="ARBA00023136"/>
    </source>
</evidence>
<sequence>MKILTEKMRLLQNTILLMGSMVLLRVFSAATTIVLTHWLTLEDYGRFSYGQSVALLLMFGVSVGLPTFIVKDLAGKTENAAMLLTSCLKLIVFLTLIECTVVGAIFLFGGFPQGLAGTVIPMSIGGGALAGNMVMQAFFRAYDRFALQATLLSLQGVMMLVILLTVAKLFDSSAAVAWAFAGSTGFIFSVHLAFTIRITGWSWLSQFQFTELLRKTISFGLIDWIMAGYPLVVGTGLLLFKGAAEVGIFYAGFAVFGAISIMALVLDQIFIREILRSDRGQQIKIARTYIAIAFVAGVSAGAIVFFSAGLLASLFFAETQPMLVLVLQMFSFALAFRFVGMASSSFERLNGAQNKILLIHFTGLCLLMLVMPWALQWGLVGGAAAMVILELCLAIVFVFRTYFLGKTLCIPLAGKP</sequence>
<evidence type="ECO:0000256" key="4">
    <source>
        <dbReference type="ARBA" id="ARBA00022989"/>
    </source>
</evidence>
<evidence type="ECO:0000256" key="6">
    <source>
        <dbReference type="SAM" id="Phobius"/>
    </source>
</evidence>
<protein>
    <recommendedName>
        <fullName evidence="9">Polysaccharide biosynthesis protein C-terminal domain-containing protein</fullName>
    </recommendedName>
</protein>
<feature type="transmembrane region" description="Helical" evidence="6">
    <location>
        <begin position="381"/>
        <end position="403"/>
    </location>
</feature>
<feature type="transmembrane region" description="Helical" evidence="6">
    <location>
        <begin position="217"/>
        <end position="240"/>
    </location>
</feature>
<dbReference type="RefSeq" id="WP_380250633.1">
    <property type="nucleotide sequence ID" value="NZ_JBHUII010000004.1"/>
</dbReference>
<gene>
    <name evidence="7" type="ORF">ACFSKO_08935</name>
</gene>
<dbReference type="EMBL" id="JBHUII010000004">
    <property type="protein sequence ID" value="MFD2205734.1"/>
    <property type="molecule type" value="Genomic_DNA"/>
</dbReference>
<feature type="transmembrane region" description="Helical" evidence="6">
    <location>
        <begin position="176"/>
        <end position="196"/>
    </location>
</feature>
<feature type="transmembrane region" description="Helical" evidence="6">
    <location>
        <begin position="115"/>
        <end position="139"/>
    </location>
</feature>
<feature type="transmembrane region" description="Helical" evidence="6">
    <location>
        <begin position="356"/>
        <end position="375"/>
    </location>
</feature>
<feature type="transmembrane region" description="Helical" evidence="6">
    <location>
        <begin position="322"/>
        <end position="344"/>
    </location>
</feature>
<dbReference type="InterPro" id="IPR050833">
    <property type="entry name" value="Poly_Biosynth_Transport"/>
</dbReference>
<evidence type="ECO:0000256" key="2">
    <source>
        <dbReference type="ARBA" id="ARBA00022475"/>
    </source>
</evidence>
<dbReference type="PANTHER" id="PTHR30250:SF11">
    <property type="entry name" value="O-ANTIGEN TRANSPORTER-RELATED"/>
    <property type="match status" value="1"/>
</dbReference>
<keyword evidence="2" id="KW-1003">Cell membrane</keyword>
<reference evidence="8" key="1">
    <citation type="journal article" date="2019" name="Int. J. Syst. Evol. Microbiol.">
        <title>The Global Catalogue of Microorganisms (GCM) 10K type strain sequencing project: providing services to taxonomists for standard genome sequencing and annotation.</title>
        <authorList>
            <consortium name="The Broad Institute Genomics Platform"/>
            <consortium name="The Broad Institute Genome Sequencing Center for Infectious Disease"/>
            <person name="Wu L."/>
            <person name="Ma J."/>
        </authorList>
    </citation>
    <scope>NUCLEOTIDE SEQUENCE [LARGE SCALE GENOMIC DNA]</scope>
    <source>
        <strain evidence="8">CGMCC 4.7192</strain>
    </source>
</reference>
<keyword evidence="3 6" id="KW-0812">Transmembrane</keyword>
<proteinExistence type="predicted"/>
<evidence type="ECO:0000313" key="8">
    <source>
        <dbReference type="Proteomes" id="UP001597294"/>
    </source>
</evidence>